<feature type="site" description="Increases nucleophilicity of active site Cys" evidence="8">
    <location>
        <position position="442"/>
    </location>
</feature>
<evidence type="ECO:0000256" key="5">
    <source>
        <dbReference type="ARBA" id="ARBA00022840"/>
    </source>
</evidence>
<dbReference type="InterPro" id="IPR027417">
    <property type="entry name" value="P-loop_NTPase"/>
</dbReference>
<dbReference type="PROSITE" id="PS51274">
    <property type="entry name" value="GATASE_COBBQ"/>
    <property type="match status" value="1"/>
</dbReference>
<comment type="catalytic activity">
    <reaction evidence="8">
        <text>cob(II)yrinate + 2 L-glutamine + 2 ATP + 2 H2O = cob(II)yrinate a,c diamide + 2 L-glutamate + 2 ADP + 2 phosphate + 2 H(+)</text>
        <dbReference type="Rhea" id="RHEA:26289"/>
        <dbReference type="ChEBI" id="CHEBI:15377"/>
        <dbReference type="ChEBI" id="CHEBI:15378"/>
        <dbReference type="ChEBI" id="CHEBI:29985"/>
        <dbReference type="ChEBI" id="CHEBI:30616"/>
        <dbReference type="ChEBI" id="CHEBI:43474"/>
        <dbReference type="ChEBI" id="CHEBI:58359"/>
        <dbReference type="ChEBI" id="CHEBI:58537"/>
        <dbReference type="ChEBI" id="CHEBI:58894"/>
        <dbReference type="ChEBI" id="CHEBI:456216"/>
        <dbReference type="EC" id="6.3.5.11"/>
    </reaction>
</comment>
<gene>
    <name evidence="8 11" type="primary">cbiA</name>
    <name evidence="11" type="ORF">dnm_050820</name>
</gene>
<dbReference type="Pfam" id="PF01656">
    <property type="entry name" value="CbiA"/>
    <property type="match status" value="1"/>
</dbReference>
<keyword evidence="7 8" id="KW-0315">Glutamine amidotransferase</keyword>
<comment type="domain">
    <text evidence="8">Comprises of two domains. The C-terminal domain contains the binding site for glutamine and catalyzes the hydrolysis of this substrate to glutamate and ammonia. The N-terminal domain is anticipated to bind ATP and cobyrinate and catalyzes the ultimate synthesis of the diamide product. The ammonia produced via the glutaminase domain is probably translocated to the adjacent domain via a molecular tunnel, where it reacts with an activated intermediate.</text>
</comment>
<dbReference type="PANTHER" id="PTHR43873:SF1">
    <property type="entry name" value="COBYRINATE A,C-DIAMIDE SYNTHASE"/>
    <property type="match status" value="1"/>
</dbReference>
<keyword evidence="4 8" id="KW-0547">Nucleotide-binding</keyword>
<dbReference type="KEGG" id="dmm:dnm_050820"/>
<reference evidence="11" key="1">
    <citation type="journal article" date="2021" name="Microb. Physiol.">
        <title>Proteogenomic Insights into the Physiology of Marine, Sulfate-Reducing, Filamentous Desulfonema limicola and Desulfonema magnum.</title>
        <authorList>
            <person name="Schnaars V."/>
            <person name="Wohlbrand L."/>
            <person name="Scheve S."/>
            <person name="Hinrichs C."/>
            <person name="Reinhardt R."/>
            <person name="Rabus R."/>
        </authorList>
    </citation>
    <scope>NUCLEOTIDE SEQUENCE</scope>
    <source>
        <strain evidence="11">4be13</strain>
    </source>
</reference>
<evidence type="ECO:0000256" key="4">
    <source>
        <dbReference type="ARBA" id="ARBA00022741"/>
    </source>
</evidence>
<comment type="pathway">
    <text evidence="8">Cofactor biosynthesis; adenosylcobalamin biosynthesis; cob(II)yrinate a,c-diamide from sirohydrochlorin (anaerobic route): step 10/10.</text>
</comment>
<evidence type="ECO:0000259" key="9">
    <source>
        <dbReference type="Pfam" id="PF01656"/>
    </source>
</evidence>
<organism evidence="11 12">
    <name type="scientific">Desulfonema magnum</name>
    <dbReference type="NCBI Taxonomy" id="45655"/>
    <lineage>
        <taxon>Bacteria</taxon>
        <taxon>Pseudomonadati</taxon>
        <taxon>Thermodesulfobacteriota</taxon>
        <taxon>Desulfobacteria</taxon>
        <taxon>Desulfobacterales</taxon>
        <taxon>Desulfococcaceae</taxon>
        <taxon>Desulfonema</taxon>
    </lineage>
</organism>
<feature type="active site" description="Nucleophile" evidence="8">
    <location>
        <position position="338"/>
    </location>
</feature>
<keyword evidence="3 8" id="KW-0436">Ligase</keyword>
<keyword evidence="2 8" id="KW-0169">Cobalamin biosynthesis</keyword>
<feature type="domain" description="CobB/CobQ-like glutamine amidotransferase" evidence="10">
    <location>
        <begin position="255"/>
        <end position="448"/>
    </location>
</feature>
<dbReference type="InterPro" id="IPR004484">
    <property type="entry name" value="CbiA/CobB_synth"/>
</dbReference>
<evidence type="ECO:0000313" key="12">
    <source>
        <dbReference type="Proteomes" id="UP000663722"/>
    </source>
</evidence>
<evidence type="ECO:0000256" key="8">
    <source>
        <dbReference type="HAMAP-Rule" id="MF_00027"/>
    </source>
</evidence>
<dbReference type="NCBIfam" id="TIGR00379">
    <property type="entry name" value="cobB"/>
    <property type="match status" value="1"/>
</dbReference>
<dbReference type="GO" id="GO:0042242">
    <property type="term" value="F:cobyrinic acid a,c-diamide synthase activity"/>
    <property type="evidence" value="ECO:0007669"/>
    <property type="project" value="UniProtKB-UniRule"/>
</dbReference>
<proteinExistence type="inferred from homology"/>
<evidence type="ECO:0000256" key="2">
    <source>
        <dbReference type="ARBA" id="ARBA00022573"/>
    </source>
</evidence>
<dbReference type="CDD" id="cd03130">
    <property type="entry name" value="GATase1_CobB"/>
    <property type="match status" value="1"/>
</dbReference>
<keyword evidence="5 8" id="KW-0067">ATP-binding</keyword>
<dbReference type="NCBIfam" id="NF002204">
    <property type="entry name" value="PRK01077.1"/>
    <property type="match status" value="1"/>
</dbReference>
<accession>A0A975BQ65</accession>
<dbReference type="InterPro" id="IPR029062">
    <property type="entry name" value="Class_I_gatase-like"/>
</dbReference>
<dbReference type="AlphaFoldDB" id="A0A975BQ65"/>
<dbReference type="SUPFAM" id="SSF52540">
    <property type="entry name" value="P-loop containing nucleoside triphosphate hydrolases"/>
    <property type="match status" value="1"/>
</dbReference>
<keyword evidence="6 8" id="KW-0460">Magnesium</keyword>
<evidence type="ECO:0000259" key="10">
    <source>
        <dbReference type="Pfam" id="PF07685"/>
    </source>
</evidence>
<dbReference type="EC" id="6.3.5.11" evidence="8"/>
<evidence type="ECO:0000256" key="6">
    <source>
        <dbReference type="ARBA" id="ARBA00022842"/>
    </source>
</evidence>
<dbReference type="InterPro" id="IPR002586">
    <property type="entry name" value="CobQ/CobB/MinD/ParA_Nub-bd_dom"/>
</dbReference>
<keyword evidence="12" id="KW-1185">Reference proteome</keyword>
<dbReference type="InterPro" id="IPR011698">
    <property type="entry name" value="GATase_3"/>
</dbReference>
<evidence type="ECO:0000256" key="3">
    <source>
        <dbReference type="ARBA" id="ARBA00022598"/>
    </source>
</evidence>
<dbReference type="SUPFAM" id="SSF52317">
    <property type="entry name" value="Class I glutamine amidotransferase-like"/>
    <property type="match status" value="1"/>
</dbReference>
<name>A0A975BQ65_9BACT</name>
<evidence type="ECO:0000256" key="1">
    <source>
        <dbReference type="ARBA" id="ARBA00001946"/>
    </source>
</evidence>
<feature type="domain" description="CobQ/CobB/MinD/ParA nucleotide binding" evidence="9">
    <location>
        <begin position="12"/>
        <end position="197"/>
    </location>
</feature>
<evidence type="ECO:0000256" key="7">
    <source>
        <dbReference type="ARBA" id="ARBA00022962"/>
    </source>
</evidence>
<comment type="cofactor">
    <cofactor evidence="1 8">
        <name>Mg(2+)</name>
        <dbReference type="ChEBI" id="CHEBI:18420"/>
    </cofactor>
</comment>
<comment type="miscellaneous">
    <text evidence="8">The a and c carboxylates of cobyrinate are activated for nucleophilic attack via formation of a phosphorylated intermediate by ATP. CbiA catalyzes first the amidation of the c-carboxylate, and then that of the a-carboxylate.</text>
</comment>
<dbReference type="CDD" id="cd05388">
    <property type="entry name" value="CobB_N"/>
    <property type="match status" value="1"/>
</dbReference>
<protein>
    <recommendedName>
        <fullName evidence="8">Cobyrinate a,c-diamide synthase</fullName>
        <ecNumber evidence="8">6.3.5.11</ecNumber>
    </recommendedName>
    <alternativeName>
        <fullName evidence="8">Cobyrinic acid a,c-diamide synthetase</fullName>
    </alternativeName>
</protein>
<dbReference type="GO" id="GO:0005524">
    <property type="term" value="F:ATP binding"/>
    <property type="evidence" value="ECO:0007669"/>
    <property type="project" value="UniProtKB-UniRule"/>
</dbReference>
<dbReference type="HAMAP" id="MF_00027">
    <property type="entry name" value="CobB_CbiA"/>
    <property type="match status" value="1"/>
</dbReference>
<comment type="function">
    <text evidence="8">Catalyzes the ATP-dependent amidation of the two carboxylate groups at positions a and c of cobyrinate, using either L-glutamine or ammonia as the nitrogen source.</text>
</comment>
<dbReference type="Gene3D" id="3.40.50.880">
    <property type="match status" value="1"/>
</dbReference>
<dbReference type="Proteomes" id="UP000663722">
    <property type="component" value="Chromosome"/>
</dbReference>
<evidence type="ECO:0000313" key="11">
    <source>
        <dbReference type="EMBL" id="QTA89035.1"/>
    </source>
</evidence>
<dbReference type="Gene3D" id="3.40.50.300">
    <property type="entry name" value="P-loop containing nucleotide triphosphate hydrolases"/>
    <property type="match status" value="2"/>
</dbReference>
<comment type="similarity">
    <text evidence="8">Belongs to the CobB/CbiA family.</text>
</comment>
<dbReference type="Pfam" id="PF07685">
    <property type="entry name" value="GATase_3"/>
    <property type="match status" value="1"/>
</dbReference>
<dbReference type="GO" id="GO:0009236">
    <property type="term" value="P:cobalamin biosynthetic process"/>
    <property type="evidence" value="ECO:0007669"/>
    <property type="project" value="UniProtKB-UniRule"/>
</dbReference>
<sequence>MPPEKEVDIKGLVIAGTKSGCGKTTVTLGLLASLARRGIHVAPFKVGPDFIDPGHHTAITRAVSRNLDGWMLSKAYNLECFRKNAENADVAVIEGVMGLFDGYDGKTEAGSTAQMAKWLGLPVILVVDAKSMARSAAALVQGFERFDKDLRFAGVLFNNVGSEGHLRYLKDALEHNVNMPCLGGVVHEKEIAIPERHLGLVTRNDHFLSDEAVSMLADTIDKATDIDTLLDSLPEISAQDDLSSPHVPNKTPLVRIGVAVDNAFCFYYQDNFDILKACGAELVYFSPMKDNDLPENLDGIYFGGGYPELFARQLADNVNLRNQIREKSIDGMPIYGECGGFMYLCREISDTEGNTYPMTNCFPFATRMFPRLKALGYREIAMAKDTIIGKRGQTVRGHEFHYSEMTGFSQKIETVYSVSARAGIKKNDEGYQIANTLGSYIHLHFGSQPDAARHFMEACLQYKNTEITNSK</sequence>
<dbReference type="EMBL" id="CP061800">
    <property type="protein sequence ID" value="QTA89035.1"/>
    <property type="molecule type" value="Genomic_DNA"/>
</dbReference>
<dbReference type="PANTHER" id="PTHR43873">
    <property type="entry name" value="COBYRINATE A,C-DIAMIDE SYNTHASE"/>
    <property type="match status" value="1"/>
</dbReference>